<reference evidence="1 2" key="1">
    <citation type="submission" date="2019-05" db="EMBL/GenBank/DDBJ databases">
        <title>Another draft genome of Portunus trituberculatus and its Hox gene families provides insights of decapod evolution.</title>
        <authorList>
            <person name="Jeong J.-H."/>
            <person name="Song I."/>
            <person name="Kim S."/>
            <person name="Choi T."/>
            <person name="Kim D."/>
            <person name="Ryu S."/>
            <person name="Kim W."/>
        </authorList>
    </citation>
    <scope>NUCLEOTIDE SEQUENCE [LARGE SCALE GENOMIC DNA]</scope>
    <source>
        <tissue evidence="1">Muscle</tissue>
    </source>
</reference>
<evidence type="ECO:0000313" key="1">
    <source>
        <dbReference type="EMBL" id="MPC07785.1"/>
    </source>
</evidence>
<accession>A0A5B7CEQ5</accession>
<dbReference type="AlphaFoldDB" id="A0A5B7CEQ5"/>
<evidence type="ECO:0000313" key="2">
    <source>
        <dbReference type="Proteomes" id="UP000324222"/>
    </source>
</evidence>
<comment type="caution">
    <text evidence="1">The sequence shown here is derived from an EMBL/GenBank/DDBJ whole genome shotgun (WGS) entry which is preliminary data.</text>
</comment>
<keyword evidence="2" id="KW-1185">Reference proteome</keyword>
<proteinExistence type="predicted"/>
<organism evidence="1 2">
    <name type="scientific">Portunus trituberculatus</name>
    <name type="common">Swimming crab</name>
    <name type="synonym">Neptunus trituberculatus</name>
    <dbReference type="NCBI Taxonomy" id="210409"/>
    <lineage>
        <taxon>Eukaryota</taxon>
        <taxon>Metazoa</taxon>
        <taxon>Ecdysozoa</taxon>
        <taxon>Arthropoda</taxon>
        <taxon>Crustacea</taxon>
        <taxon>Multicrustacea</taxon>
        <taxon>Malacostraca</taxon>
        <taxon>Eumalacostraca</taxon>
        <taxon>Eucarida</taxon>
        <taxon>Decapoda</taxon>
        <taxon>Pleocyemata</taxon>
        <taxon>Brachyura</taxon>
        <taxon>Eubrachyura</taxon>
        <taxon>Portunoidea</taxon>
        <taxon>Portunidae</taxon>
        <taxon>Portuninae</taxon>
        <taxon>Portunus</taxon>
    </lineage>
</organism>
<name>A0A5B7CEQ5_PORTR</name>
<dbReference type="EMBL" id="VSRR010000008">
    <property type="protein sequence ID" value="MPC07785.1"/>
    <property type="molecule type" value="Genomic_DNA"/>
</dbReference>
<sequence>MSVSELLVISNGDAQYSIYGSRKSQPLSHLSDAPPGPIVTGTTQSLVFTAMSRSPHGGSVCCV</sequence>
<dbReference type="Proteomes" id="UP000324222">
    <property type="component" value="Unassembled WGS sequence"/>
</dbReference>
<gene>
    <name evidence="1" type="ORF">E2C01_000352</name>
</gene>
<protein>
    <submittedName>
        <fullName evidence="1">Uncharacterized protein</fullName>
    </submittedName>
</protein>